<dbReference type="GO" id="GO:0016798">
    <property type="term" value="F:hydrolase activity, acting on glycosyl bonds"/>
    <property type="evidence" value="ECO:0007669"/>
    <property type="project" value="UniProtKB-KW"/>
</dbReference>
<dbReference type="Pfam" id="PF17678">
    <property type="entry name" value="Glyco_hydro_92N"/>
    <property type="match status" value="1"/>
</dbReference>
<dbReference type="InterPro" id="IPR041371">
    <property type="entry name" value="GH92_N"/>
</dbReference>
<dbReference type="InterPro" id="IPR008928">
    <property type="entry name" value="6-hairpin_glycosidase_sf"/>
</dbReference>
<dbReference type="SUPFAM" id="SSF48208">
    <property type="entry name" value="Six-hairpin glycosidases"/>
    <property type="match status" value="1"/>
</dbReference>
<feature type="chain" id="PRO_5047067362" evidence="2">
    <location>
        <begin position="25"/>
        <end position="1071"/>
    </location>
</feature>
<dbReference type="InterPro" id="IPR012939">
    <property type="entry name" value="Glyco_hydro_92"/>
</dbReference>
<dbReference type="EMBL" id="JBHSAY010000008">
    <property type="protein sequence ID" value="MFC4131864.1"/>
    <property type="molecule type" value="Genomic_DNA"/>
</dbReference>
<dbReference type="SUPFAM" id="SSF49785">
    <property type="entry name" value="Galactose-binding domain-like"/>
    <property type="match status" value="2"/>
</dbReference>
<evidence type="ECO:0000313" key="4">
    <source>
        <dbReference type="EMBL" id="MFC4131864.1"/>
    </source>
</evidence>
<evidence type="ECO:0000256" key="1">
    <source>
        <dbReference type="SAM" id="MobiDB-lite"/>
    </source>
</evidence>
<keyword evidence="4" id="KW-0326">Glycosidase</keyword>
<gene>
    <name evidence="4" type="ORF">ACFOZ4_14740</name>
</gene>
<dbReference type="InterPro" id="IPR000421">
    <property type="entry name" value="FA58C"/>
</dbReference>
<evidence type="ECO:0000256" key="2">
    <source>
        <dbReference type="SAM" id="SignalP"/>
    </source>
</evidence>
<keyword evidence="5" id="KW-1185">Reference proteome</keyword>
<dbReference type="InterPro" id="IPR050883">
    <property type="entry name" value="PNGase"/>
</dbReference>
<dbReference type="Pfam" id="PF07971">
    <property type="entry name" value="Glyco_hydro_92"/>
    <property type="match status" value="1"/>
</dbReference>
<feature type="region of interest" description="Disordered" evidence="1">
    <location>
        <begin position="795"/>
        <end position="817"/>
    </location>
</feature>
<feature type="domain" description="F5/8 type C" evidence="3">
    <location>
        <begin position="928"/>
        <end position="1071"/>
    </location>
</feature>
<dbReference type="Pfam" id="PF22633">
    <property type="entry name" value="F5_F8_type_C_2"/>
    <property type="match status" value="1"/>
</dbReference>
<dbReference type="Gene3D" id="1.20.1610.10">
    <property type="entry name" value="alpha-1,2-mannosidases domains"/>
    <property type="match status" value="1"/>
</dbReference>
<dbReference type="Gene3D" id="2.60.120.260">
    <property type="entry name" value="Galactose-binding domain-like"/>
    <property type="match status" value="2"/>
</dbReference>
<accession>A0ABV8LPZ6</accession>
<organism evidence="4 5">
    <name type="scientific">Hamadaea flava</name>
    <dbReference type="NCBI Taxonomy" id="1742688"/>
    <lineage>
        <taxon>Bacteria</taxon>
        <taxon>Bacillati</taxon>
        <taxon>Actinomycetota</taxon>
        <taxon>Actinomycetes</taxon>
        <taxon>Micromonosporales</taxon>
        <taxon>Micromonosporaceae</taxon>
        <taxon>Hamadaea</taxon>
    </lineage>
</organism>
<dbReference type="InterPro" id="IPR005887">
    <property type="entry name" value="GH92_a_mannosidase_put"/>
</dbReference>
<evidence type="ECO:0000259" key="3">
    <source>
        <dbReference type="PROSITE" id="PS50022"/>
    </source>
</evidence>
<feature type="domain" description="F5/8 type C" evidence="3">
    <location>
        <begin position="781"/>
        <end position="926"/>
    </location>
</feature>
<sequence length="1071" mass="112549">MFAPLLLSLIAFGLTVMPASRVLAAVPADLTTLVNPLIGTQKEGNTFPGAALPFGMVQVSPDTGWGTGYNYDNTKIWGFSQTHLSGVGCGAAGEFPLMPTIGAVSSNSPSVYGQPLDHSQEQASPGYYRVVTPNGVTSELTATLRTGWQRHTFPASTQANVLFNTAKIKGGTTSGSNSSVSIVGSDTVEGSVTAGGFCGSAPTHTVYFSAKFSRAFASFGTWSGSTFTTGSRSSSGSSATGGWVRFDTTTDRVVTVKLGLSYTGIAGARANLSAETDAAGFGFDTIRQAAHDTWNAKLHKIEVDGGATDRQVAFYTSLYHALLHPNLSGDVDGSYRGFDNVVRVASGYTPYQTFSLWDTYRAQNQLVALLEPQVARDYALSLLAVDRELGWLPRWSLDNTETNTMTGDPVTPFLVDVWARGLLGGYEAQFYAALKKNATGTPPTSIGLNGRNGNPYYTSIGYVPTGVSCSPTHSFDNDCQYPASSTLEYAVADSALAIMARSLGNTADADLLNARGQNYRNLFDPSIGFFRPRNASGAWQSPYSPTDGAHKFHEAGAYQYQWLVPQDPDGLIELLGGKTAANSRLDSFFAYADLLTDPSGAARTKWVNGAYDYYSFTTYNPNNEPDLLAPYTYLWTGQPYKTSTVVRAAYTLFTNGPNGVTGNDDLGTMSAWYVFSSLGLYPLMNGANFYGVTTPQFPYAKVTVGGYGTQQGGIITVNAPGVTDANRYISTATLNGTGFTKTWVSQSDIAKGATIDYTLAVSPSSWGTGAADAPPSVNHTTLPPKPVNLALGKPATGSAPCASTESPDKAVNGSTGGGNSDKFCSLTAPSFLQVDLGSVQQLSSFVVKHAAAGGEPASLNTKAFTIQTSTDGSTWATPVTVTSNVDGTTTHPIAATSARYVKLSVTTPTQTADTATRIYELEVYGGDSTPAPVNVALNRPATGSTACASAEGPEKAVNGSVSGGNSDKFCSGVANAWLQVDLGSATSISRFEVAHAAAGGESATFNTKNFTIQVSVDGTTWTTPVTVTNNTAGLTTHPVSGVSGRYVRLNIQTPTQTTDGATRVYELRVFG</sequence>
<dbReference type="Gene3D" id="3.30.2080.10">
    <property type="entry name" value="GH92 mannosidase domain"/>
    <property type="match status" value="1"/>
</dbReference>
<name>A0ABV8LPZ6_9ACTN</name>
<protein>
    <submittedName>
        <fullName evidence="4">GH92 family glycosyl hydrolase</fullName>
        <ecNumber evidence="4">3.2.1.-</ecNumber>
    </submittedName>
</protein>
<dbReference type="PROSITE" id="PS50022">
    <property type="entry name" value="FA58C_3"/>
    <property type="match status" value="2"/>
</dbReference>
<comment type="caution">
    <text evidence="4">The sequence shown here is derived from an EMBL/GenBank/DDBJ whole genome shotgun (WGS) entry which is preliminary data.</text>
</comment>
<dbReference type="PANTHER" id="PTHR12143">
    <property type="entry name" value="PEPTIDE N-GLYCANASE PNGASE -RELATED"/>
    <property type="match status" value="1"/>
</dbReference>
<evidence type="ECO:0000313" key="5">
    <source>
        <dbReference type="Proteomes" id="UP001595816"/>
    </source>
</evidence>
<dbReference type="InterPro" id="IPR014718">
    <property type="entry name" value="GH-type_carb-bd"/>
</dbReference>
<proteinExistence type="predicted"/>
<reference evidence="5" key="1">
    <citation type="journal article" date="2019" name="Int. J. Syst. Evol. Microbiol.">
        <title>The Global Catalogue of Microorganisms (GCM) 10K type strain sequencing project: providing services to taxonomists for standard genome sequencing and annotation.</title>
        <authorList>
            <consortium name="The Broad Institute Genomics Platform"/>
            <consortium name="The Broad Institute Genome Sequencing Center for Infectious Disease"/>
            <person name="Wu L."/>
            <person name="Ma J."/>
        </authorList>
    </citation>
    <scope>NUCLEOTIDE SEQUENCE [LARGE SCALE GENOMIC DNA]</scope>
    <source>
        <strain evidence="5">CGMCC 4.7289</strain>
    </source>
</reference>
<dbReference type="Proteomes" id="UP001595816">
    <property type="component" value="Unassembled WGS sequence"/>
</dbReference>
<dbReference type="Gene3D" id="1.20.1050.60">
    <property type="entry name" value="alpha-1,2-mannosidase"/>
    <property type="match status" value="1"/>
</dbReference>
<dbReference type="EC" id="3.2.1.-" evidence="4"/>
<dbReference type="Gene3D" id="2.70.98.10">
    <property type="match status" value="1"/>
</dbReference>
<keyword evidence="2" id="KW-0732">Signal</keyword>
<dbReference type="NCBIfam" id="TIGR01180">
    <property type="entry name" value="aman2_put"/>
    <property type="match status" value="1"/>
</dbReference>
<keyword evidence="4" id="KW-0378">Hydrolase</keyword>
<feature type="signal peptide" evidence="2">
    <location>
        <begin position="1"/>
        <end position="24"/>
    </location>
</feature>
<dbReference type="InterPro" id="IPR008979">
    <property type="entry name" value="Galactose-bd-like_sf"/>
</dbReference>
<dbReference type="Pfam" id="PF00754">
    <property type="entry name" value="F5_F8_type_C"/>
    <property type="match status" value="1"/>
</dbReference>
<dbReference type="PANTHER" id="PTHR12143:SF39">
    <property type="entry name" value="SECRETED PROTEIN"/>
    <property type="match status" value="1"/>
</dbReference>